<evidence type="ECO:0000313" key="4">
    <source>
        <dbReference type="Proteomes" id="UP000325945"/>
    </source>
</evidence>
<proteinExistence type="predicted"/>
<evidence type="ECO:0000256" key="1">
    <source>
        <dbReference type="SAM" id="Coils"/>
    </source>
</evidence>
<evidence type="ECO:0000256" key="2">
    <source>
        <dbReference type="SAM" id="MobiDB-lite"/>
    </source>
</evidence>
<protein>
    <submittedName>
        <fullName evidence="3">Uncharacterized protein</fullName>
    </submittedName>
</protein>
<sequence length="108" mass="12385">MPADPKQTIVTDGESVTKPTGHKQTPYKICKNKKAIKTKKIADMTKEERKQEIERLERERGNAEIEIVQETRRIVGLKAQDLMEEIGYAEEDVESLHFSPSLDCGEIW</sequence>
<keyword evidence="4" id="KW-1185">Reference proteome</keyword>
<name>A0A5N6X8E8_9EURO</name>
<gene>
    <name evidence="3" type="ORF">BDV39DRAFT_202807</name>
</gene>
<evidence type="ECO:0000313" key="3">
    <source>
        <dbReference type="EMBL" id="KAE8329501.1"/>
    </source>
</evidence>
<keyword evidence="1" id="KW-0175">Coiled coil</keyword>
<organism evidence="3 4">
    <name type="scientific">Aspergillus sergii</name>
    <dbReference type="NCBI Taxonomy" id="1034303"/>
    <lineage>
        <taxon>Eukaryota</taxon>
        <taxon>Fungi</taxon>
        <taxon>Dikarya</taxon>
        <taxon>Ascomycota</taxon>
        <taxon>Pezizomycotina</taxon>
        <taxon>Eurotiomycetes</taxon>
        <taxon>Eurotiomycetidae</taxon>
        <taxon>Eurotiales</taxon>
        <taxon>Aspergillaceae</taxon>
        <taxon>Aspergillus</taxon>
        <taxon>Aspergillus subgen. Circumdati</taxon>
    </lineage>
</organism>
<dbReference type="Proteomes" id="UP000325945">
    <property type="component" value="Unassembled WGS sequence"/>
</dbReference>
<reference evidence="4" key="1">
    <citation type="submission" date="2019-04" db="EMBL/GenBank/DDBJ databases">
        <title>Friends and foes A comparative genomics studyof 23 Aspergillus species from section Flavi.</title>
        <authorList>
            <consortium name="DOE Joint Genome Institute"/>
            <person name="Kjaerbolling I."/>
            <person name="Vesth T."/>
            <person name="Frisvad J.C."/>
            <person name="Nybo J.L."/>
            <person name="Theobald S."/>
            <person name="Kildgaard S."/>
            <person name="Isbrandt T."/>
            <person name="Kuo A."/>
            <person name="Sato A."/>
            <person name="Lyhne E.K."/>
            <person name="Kogle M.E."/>
            <person name="Wiebenga A."/>
            <person name="Kun R.S."/>
            <person name="Lubbers R.J."/>
            <person name="Makela M.R."/>
            <person name="Barry K."/>
            <person name="Chovatia M."/>
            <person name="Clum A."/>
            <person name="Daum C."/>
            <person name="Haridas S."/>
            <person name="He G."/>
            <person name="LaButti K."/>
            <person name="Lipzen A."/>
            <person name="Mondo S."/>
            <person name="Riley R."/>
            <person name="Salamov A."/>
            <person name="Simmons B.A."/>
            <person name="Magnuson J.K."/>
            <person name="Henrissat B."/>
            <person name="Mortensen U.H."/>
            <person name="Larsen T.O."/>
            <person name="Devries R.P."/>
            <person name="Grigoriev I.V."/>
            <person name="Machida M."/>
            <person name="Baker S.E."/>
            <person name="Andersen M.R."/>
        </authorList>
    </citation>
    <scope>NUCLEOTIDE SEQUENCE [LARGE SCALE GENOMIC DNA]</scope>
    <source>
        <strain evidence="4">CBS 130017</strain>
    </source>
</reference>
<dbReference type="AlphaFoldDB" id="A0A5N6X8E8"/>
<feature type="coiled-coil region" evidence="1">
    <location>
        <begin position="39"/>
        <end position="73"/>
    </location>
</feature>
<accession>A0A5N6X8E8</accession>
<feature type="region of interest" description="Disordered" evidence="2">
    <location>
        <begin position="1"/>
        <end position="25"/>
    </location>
</feature>
<dbReference type="EMBL" id="ML741778">
    <property type="protein sequence ID" value="KAE8329501.1"/>
    <property type="molecule type" value="Genomic_DNA"/>
</dbReference>